<organism evidence="1 2">
    <name type="scientific">Qipengyuania spongiae</name>
    <dbReference type="NCBI Taxonomy" id="2909673"/>
    <lineage>
        <taxon>Bacteria</taxon>
        <taxon>Pseudomonadati</taxon>
        <taxon>Pseudomonadota</taxon>
        <taxon>Alphaproteobacteria</taxon>
        <taxon>Sphingomonadales</taxon>
        <taxon>Erythrobacteraceae</taxon>
        <taxon>Qipengyuania</taxon>
    </lineage>
</organism>
<name>A0ABY5T0C6_9SPHN</name>
<dbReference type="RefSeq" id="WP_265557539.1">
    <property type="nucleotide sequence ID" value="NZ_CP092471.1"/>
</dbReference>
<keyword evidence="2" id="KW-1185">Reference proteome</keyword>
<reference evidence="1" key="1">
    <citation type="submission" date="2022-02" db="EMBL/GenBank/DDBJ databases">
        <title>Qipengyuania spongiae sp. nov., isolated from marine sponge.</title>
        <authorList>
            <person name="Li Z."/>
            <person name="Zhang M."/>
        </authorList>
    </citation>
    <scope>NUCLEOTIDE SEQUENCE</scope>
    <source>
        <strain evidence="1">PHS-Z21</strain>
    </source>
</reference>
<proteinExistence type="predicted"/>
<gene>
    <name evidence="1" type="ORF">L1F33_08875</name>
</gene>
<dbReference type="EMBL" id="CP092471">
    <property type="protein sequence ID" value="UVI38374.1"/>
    <property type="molecule type" value="Genomic_DNA"/>
</dbReference>
<accession>A0ABY5T0C6</accession>
<evidence type="ECO:0000313" key="2">
    <source>
        <dbReference type="Proteomes" id="UP001065265"/>
    </source>
</evidence>
<protein>
    <submittedName>
        <fullName evidence="1">Uncharacterized protein</fullName>
    </submittedName>
</protein>
<dbReference type="Proteomes" id="UP001065265">
    <property type="component" value="Chromosome"/>
</dbReference>
<evidence type="ECO:0000313" key="1">
    <source>
        <dbReference type="EMBL" id="UVI38374.1"/>
    </source>
</evidence>
<sequence>MIPTINGLVAAWIETLRPDQTAAAWQVLMKLKDGSRRYLHDGEGTAFADLGWKALTIVRDGPFVDFDFHHDDILFATECRSELMIVVLHRRIPLTVLSAWQSDASTILGGSNIDIPALTLHDSSTDKGVTSLVLQVPNKRIE</sequence>